<dbReference type="OrthoDB" id="358393at2"/>
<dbReference type="EMBL" id="AYYY01000014">
    <property type="protein sequence ID" value="KRM62008.1"/>
    <property type="molecule type" value="Genomic_DNA"/>
</dbReference>
<accession>A0A0R2A487</accession>
<dbReference type="InterPro" id="IPR032358">
    <property type="entry name" value="DUF4867"/>
</dbReference>
<evidence type="ECO:0000313" key="2">
    <source>
        <dbReference type="Proteomes" id="UP000051733"/>
    </source>
</evidence>
<dbReference type="STRING" id="1423813.FC26_GL001085"/>
<reference evidence="1 2" key="1">
    <citation type="journal article" date="2015" name="Genome Announc.">
        <title>Expanding the biotechnology potential of lactobacilli through comparative genomics of 213 strains and associated genera.</title>
        <authorList>
            <person name="Sun Z."/>
            <person name="Harris H.M."/>
            <person name="McCann A."/>
            <person name="Guo C."/>
            <person name="Argimon S."/>
            <person name="Zhang W."/>
            <person name="Yang X."/>
            <person name="Jeffery I.B."/>
            <person name="Cooney J.C."/>
            <person name="Kagawa T.F."/>
            <person name="Liu W."/>
            <person name="Song Y."/>
            <person name="Salvetti E."/>
            <person name="Wrobel A."/>
            <person name="Rasinkangas P."/>
            <person name="Parkhill J."/>
            <person name="Rea M.C."/>
            <person name="O'Sullivan O."/>
            <person name="Ritari J."/>
            <person name="Douillard F.P."/>
            <person name="Paul Ross R."/>
            <person name="Yang R."/>
            <person name="Briner A.E."/>
            <person name="Felis G.E."/>
            <person name="de Vos W.M."/>
            <person name="Barrangou R."/>
            <person name="Klaenhammer T.R."/>
            <person name="Caufield P.W."/>
            <person name="Cui Y."/>
            <person name="Zhang H."/>
            <person name="O'Toole P.W."/>
        </authorList>
    </citation>
    <scope>NUCLEOTIDE SEQUENCE [LARGE SCALE GENOMIC DNA]</scope>
    <source>
        <strain evidence="1 2">DSM 20634</strain>
    </source>
</reference>
<dbReference type="PATRIC" id="fig|1423813.3.peg.1104"/>
<organism evidence="1 2">
    <name type="scientific">Paucilactobacillus vaccinostercus DSM 20634</name>
    <dbReference type="NCBI Taxonomy" id="1423813"/>
    <lineage>
        <taxon>Bacteria</taxon>
        <taxon>Bacillati</taxon>
        <taxon>Bacillota</taxon>
        <taxon>Bacilli</taxon>
        <taxon>Lactobacillales</taxon>
        <taxon>Lactobacillaceae</taxon>
        <taxon>Paucilactobacillus</taxon>
    </lineage>
</organism>
<keyword evidence="2" id="KW-1185">Reference proteome</keyword>
<dbReference type="Proteomes" id="UP000051733">
    <property type="component" value="Unassembled WGS sequence"/>
</dbReference>
<name>A0A0R2A487_9LACO</name>
<proteinExistence type="predicted"/>
<gene>
    <name evidence="1" type="ORF">FC26_GL001085</name>
</gene>
<protein>
    <recommendedName>
        <fullName evidence="3">DUF4867 domain-containing protein</fullName>
    </recommendedName>
</protein>
<dbReference type="AlphaFoldDB" id="A0A0R2A487"/>
<evidence type="ECO:0000313" key="1">
    <source>
        <dbReference type="EMBL" id="KRM62008.1"/>
    </source>
</evidence>
<evidence type="ECO:0008006" key="3">
    <source>
        <dbReference type="Google" id="ProtNLM"/>
    </source>
</evidence>
<sequence>MTTLEKIQQANPSLTIHSVFDDTFALYGQVITLPHQDELNQNLTTLTTIPATQNQYVRDAPTLLAEVKKAAIAREFYGEQPIEIGYCNGNSDHLNAFEWHNCSELNLAATDMILFLAHRRDLNGTTITTDRAQAFFVPQGTAIEVYPTTLHFAPCRVWQAGFKCLVILTERTNTPLASGHAADETLFQYNKWLITHAENERMVTNGALIGVTGTNLMIKTID</sequence>
<comment type="caution">
    <text evidence="1">The sequence shown here is derived from an EMBL/GenBank/DDBJ whole genome shotgun (WGS) entry which is preliminary data.</text>
</comment>
<dbReference type="Pfam" id="PF16161">
    <property type="entry name" value="DUF4867"/>
    <property type="match status" value="1"/>
</dbReference>
<dbReference type="RefSeq" id="WP_057778019.1">
    <property type="nucleotide sequence ID" value="NZ_AYYY01000014.1"/>
</dbReference>